<name>A0A433QTX1_9FUNG</name>
<reference evidence="3 4" key="1">
    <citation type="journal article" date="2018" name="New Phytol.">
        <title>Phylogenomics of Endogonaceae and evolution of mycorrhizas within Mucoromycota.</title>
        <authorList>
            <person name="Chang Y."/>
            <person name="Desiro A."/>
            <person name="Na H."/>
            <person name="Sandor L."/>
            <person name="Lipzen A."/>
            <person name="Clum A."/>
            <person name="Barry K."/>
            <person name="Grigoriev I.V."/>
            <person name="Martin F.M."/>
            <person name="Stajich J.E."/>
            <person name="Smith M.E."/>
            <person name="Bonito G."/>
            <person name="Spatafora J.W."/>
        </authorList>
    </citation>
    <scope>NUCLEOTIDE SEQUENCE [LARGE SCALE GENOMIC DNA]</scope>
    <source>
        <strain evidence="3 4">AD002</strain>
    </source>
</reference>
<feature type="domain" description="Rho-GAP" evidence="2">
    <location>
        <begin position="279"/>
        <end position="509"/>
    </location>
</feature>
<feature type="compositionally biased region" description="Polar residues" evidence="1">
    <location>
        <begin position="1"/>
        <end position="15"/>
    </location>
</feature>
<evidence type="ECO:0000313" key="4">
    <source>
        <dbReference type="Proteomes" id="UP000274822"/>
    </source>
</evidence>
<organism evidence="3 4">
    <name type="scientific">Jimgerdemannia flammicorona</name>
    <dbReference type="NCBI Taxonomy" id="994334"/>
    <lineage>
        <taxon>Eukaryota</taxon>
        <taxon>Fungi</taxon>
        <taxon>Fungi incertae sedis</taxon>
        <taxon>Mucoromycota</taxon>
        <taxon>Mucoromycotina</taxon>
        <taxon>Endogonomycetes</taxon>
        <taxon>Endogonales</taxon>
        <taxon>Endogonaceae</taxon>
        <taxon>Jimgerdemannia</taxon>
    </lineage>
</organism>
<dbReference type="Pfam" id="PF13716">
    <property type="entry name" value="CRAL_TRIO_2"/>
    <property type="match status" value="1"/>
</dbReference>
<dbReference type="Proteomes" id="UP000274822">
    <property type="component" value="Unassembled WGS sequence"/>
</dbReference>
<dbReference type="Gene3D" id="3.40.525.10">
    <property type="entry name" value="CRAL-TRIO lipid binding domain"/>
    <property type="match status" value="1"/>
</dbReference>
<accession>A0A433QTX1</accession>
<dbReference type="EMBL" id="RBNJ01001362">
    <property type="protein sequence ID" value="RUS33234.1"/>
    <property type="molecule type" value="Genomic_DNA"/>
</dbReference>
<dbReference type="SUPFAM" id="SSF48350">
    <property type="entry name" value="GTPase activation domain, GAP"/>
    <property type="match status" value="1"/>
</dbReference>
<evidence type="ECO:0000313" key="3">
    <source>
        <dbReference type="EMBL" id="RUS33234.1"/>
    </source>
</evidence>
<gene>
    <name evidence="3" type="ORF">BC938DRAFT_472483</name>
</gene>
<comment type="caution">
    <text evidence="3">The sequence shown here is derived from an EMBL/GenBank/DDBJ whole genome shotgun (WGS) entry which is preliminary data.</text>
</comment>
<dbReference type="PROSITE" id="PS50238">
    <property type="entry name" value="RHOGAP"/>
    <property type="match status" value="1"/>
</dbReference>
<dbReference type="GO" id="GO:0005737">
    <property type="term" value="C:cytoplasm"/>
    <property type="evidence" value="ECO:0007669"/>
    <property type="project" value="TreeGrafter"/>
</dbReference>
<dbReference type="PANTHER" id="PTHR45808:SF2">
    <property type="entry name" value="RHO GTPASE-ACTIVATING PROTEIN 68F"/>
    <property type="match status" value="1"/>
</dbReference>
<dbReference type="Gene3D" id="1.10.555.10">
    <property type="entry name" value="Rho GTPase activation protein"/>
    <property type="match status" value="1"/>
</dbReference>
<sequence>MSQHQPGETSPQRRSLTPDDPEYKAISTLNIIYEAGLDDESRPVLALCACNLPDPTIIDYDLILAISRLRGVDSSLPFLTPLFSFYFMVIVFRTIDGIPIASYLLARLSNFVENDYVLVFLSAPVDFRPGWMWMLKAYRALDRKYKKNLKALYVVHLTRVYRIVEQDNKVRRINVFPSVIKTCLTLVSLDTLPLVSSLSNILLFIRTIFALPKFARKLHYLPTLDHLNLVIPVAQLHPPQPVLDYDFRLPPIPIPESLLTKLNGDLSQTGHRTFGRSIVELMRDEDERGQKDGVPWVVRTLVEHLRLYGLDKEGLFRKSPSSEQLRLVKDAFNRGRAIDLTHHDVHIPAVLVKVFFRELPESLLPLEVVAGVGEFDKLPADERAAHIRHTLVTLSPTPYHIPLMRYLFSFLHLVAAHSSENLMTPHNIAVVFTPNLVHAEVPQVVQYPRSQARITAQASITPGGGTGLTNIGQAQHQDENMASAAKYLSQMGRGMDLVAYLVEEWLEVFGTGEGEGMTDGEADAEVLRADSVRISKVEAAWKVENSDLTRVPFIVKDSKMELLMLQQSAVQTFDELTDGVEGIRIGGEVEEI</sequence>
<evidence type="ECO:0000259" key="2">
    <source>
        <dbReference type="PROSITE" id="PS50238"/>
    </source>
</evidence>
<feature type="region of interest" description="Disordered" evidence="1">
    <location>
        <begin position="1"/>
        <end position="21"/>
    </location>
</feature>
<protein>
    <recommendedName>
        <fullName evidence="2">Rho-GAP domain-containing protein</fullName>
    </recommendedName>
</protein>
<dbReference type="GO" id="GO:0005096">
    <property type="term" value="F:GTPase activator activity"/>
    <property type="evidence" value="ECO:0007669"/>
    <property type="project" value="TreeGrafter"/>
</dbReference>
<evidence type="ECO:0000256" key="1">
    <source>
        <dbReference type="SAM" id="MobiDB-lite"/>
    </source>
</evidence>
<dbReference type="GO" id="GO:0007264">
    <property type="term" value="P:small GTPase-mediated signal transduction"/>
    <property type="evidence" value="ECO:0007669"/>
    <property type="project" value="TreeGrafter"/>
</dbReference>
<dbReference type="SMART" id="SM00324">
    <property type="entry name" value="RhoGAP"/>
    <property type="match status" value="1"/>
</dbReference>
<dbReference type="AlphaFoldDB" id="A0A433QTX1"/>
<keyword evidence="4" id="KW-1185">Reference proteome</keyword>
<dbReference type="InterPro" id="IPR036865">
    <property type="entry name" value="CRAL-TRIO_dom_sf"/>
</dbReference>
<dbReference type="InterPro" id="IPR001251">
    <property type="entry name" value="CRAL-TRIO_dom"/>
</dbReference>
<dbReference type="PANTHER" id="PTHR45808">
    <property type="entry name" value="RHO GTPASE-ACTIVATING PROTEIN 68F"/>
    <property type="match status" value="1"/>
</dbReference>
<dbReference type="InterPro" id="IPR000198">
    <property type="entry name" value="RhoGAP_dom"/>
</dbReference>
<dbReference type="InterPro" id="IPR008936">
    <property type="entry name" value="Rho_GTPase_activation_prot"/>
</dbReference>
<dbReference type="Pfam" id="PF00620">
    <property type="entry name" value="RhoGAP"/>
    <property type="match status" value="1"/>
</dbReference>
<proteinExistence type="predicted"/>